<keyword evidence="2" id="KW-0472">Membrane</keyword>
<feature type="transmembrane region" description="Helical" evidence="2">
    <location>
        <begin position="60"/>
        <end position="84"/>
    </location>
</feature>
<reference evidence="4" key="1">
    <citation type="submission" date="2017-03" db="EMBL/GenBank/DDBJ databases">
        <authorList>
            <person name="Sharma R."/>
            <person name="Thines M."/>
        </authorList>
    </citation>
    <scope>NUCLEOTIDE SEQUENCE [LARGE SCALE GENOMIC DNA]</scope>
</reference>
<keyword evidence="4" id="KW-1185">Reference proteome</keyword>
<evidence type="ECO:0000256" key="2">
    <source>
        <dbReference type="SAM" id="Phobius"/>
    </source>
</evidence>
<feature type="transmembrane region" description="Helical" evidence="2">
    <location>
        <begin position="118"/>
        <end position="140"/>
    </location>
</feature>
<protein>
    <submittedName>
        <fullName evidence="3">Uncharacterized protein</fullName>
    </submittedName>
</protein>
<dbReference type="AlphaFoldDB" id="A0A1W5CUA6"/>
<evidence type="ECO:0000256" key="1">
    <source>
        <dbReference type="SAM" id="MobiDB-lite"/>
    </source>
</evidence>
<sequence length="164" mass="18344">MTYPTIIPPGGGRGRLHQPQHLPVQPRDAQLRTNNPDAQPRPPTPTFPARTSKARALLHYLHLVYLDLIVMALAASLMGALSFVPTYRRHTHLFPMWVDPSTKLWVGPVEYSYPRQPFILTTMQAALVDILVPVATILAVQVFVRSFWDANAAVFALLKALIVM</sequence>
<accession>A0A1W5CUA6</accession>
<feature type="region of interest" description="Disordered" evidence="1">
    <location>
        <begin position="1"/>
        <end position="48"/>
    </location>
</feature>
<proteinExistence type="predicted"/>
<dbReference type="Proteomes" id="UP000192927">
    <property type="component" value="Unassembled WGS sequence"/>
</dbReference>
<name>A0A1W5CUA6_9LECA</name>
<dbReference type="EMBL" id="FWEW01000290">
    <property type="protein sequence ID" value="SLM34484.1"/>
    <property type="molecule type" value="Genomic_DNA"/>
</dbReference>
<organism evidence="3 4">
    <name type="scientific">Lasallia pustulata</name>
    <dbReference type="NCBI Taxonomy" id="136370"/>
    <lineage>
        <taxon>Eukaryota</taxon>
        <taxon>Fungi</taxon>
        <taxon>Dikarya</taxon>
        <taxon>Ascomycota</taxon>
        <taxon>Pezizomycotina</taxon>
        <taxon>Lecanoromycetes</taxon>
        <taxon>OSLEUM clade</taxon>
        <taxon>Umbilicariomycetidae</taxon>
        <taxon>Umbilicariales</taxon>
        <taxon>Umbilicariaceae</taxon>
        <taxon>Lasallia</taxon>
    </lineage>
</organism>
<evidence type="ECO:0000313" key="4">
    <source>
        <dbReference type="Proteomes" id="UP000192927"/>
    </source>
</evidence>
<keyword evidence="2" id="KW-0812">Transmembrane</keyword>
<keyword evidence="2" id="KW-1133">Transmembrane helix</keyword>
<evidence type="ECO:0000313" key="3">
    <source>
        <dbReference type="EMBL" id="SLM34484.1"/>
    </source>
</evidence>